<dbReference type="Proteomes" id="UP000224634">
    <property type="component" value="Unassembled WGS sequence"/>
</dbReference>
<keyword evidence="1" id="KW-1133">Transmembrane helix</keyword>
<comment type="caution">
    <text evidence="2">The sequence shown here is derived from an EMBL/GenBank/DDBJ whole genome shotgun (WGS) entry which is preliminary data.</text>
</comment>
<dbReference type="PANTHER" id="PTHR12840">
    <property type="entry name" value="NADH-UBIQUINONE OXIDOREDUCTASE ASHI SUBUNIT"/>
    <property type="match status" value="1"/>
</dbReference>
<feature type="transmembrane region" description="Helical" evidence="1">
    <location>
        <begin position="101"/>
        <end position="122"/>
    </location>
</feature>
<dbReference type="AlphaFoldDB" id="A0A2B7XYQ9"/>
<dbReference type="PANTHER" id="PTHR12840:SF1">
    <property type="entry name" value="NADH DEHYDROGENASE [UBIQUINONE] 1 BETA SUBCOMPLEX SUBUNIT 8, MITOCHONDRIAL"/>
    <property type="match status" value="1"/>
</dbReference>
<name>A0A2B7XYQ9_POLH7</name>
<organism evidence="2 3">
    <name type="scientific">Polytolypa hystricis (strain UAMH7299)</name>
    <dbReference type="NCBI Taxonomy" id="1447883"/>
    <lineage>
        <taxon>Eukaryota</taxon>
        <taxon>Fungi</taxon>
        <taxon>Dikarya</taxon>
        <taxon>Ascomycota</taxon>
        <taxon>Pezizomycotina</taxon>
        <taxon>Eurotiomycetes</taxon>
        <taxon>Eurotiomycetidae</taxon>
        <taxon>Onygenales</taxon>
        <taxon>Onygenales incertae sedis</taxon>
        <taxon>Polytolypa</taxon>
    </lineage>
</organism>
<protein>
    <submittedName>
        <fullName evidence="2">Uncharacterized protein</fullName>
    </submittedName>
</protein>
<accession>A0A2B7XYQ9</accession>
<dbReference type="GO" id="GO:0005739">
    <property type="term" value="C:mitochondrion"/>
    <property type="evidence" value="ECO:0007669"/>
    <property type="project" value="InterPro"/>
</dbReference>
<reference evidence="2 3" key="1">
    <citation type="submission" date="2017-10" db="EMBL/GenBank/DDBJ databases">
        <title>Comparative genomics in systemic dimorphic fungi from Ajellomycetaceae.</title>
        <authorList>
            <person name="Munoz J.F."/>
            <person name="Mcewen J.G."/>
            <person name="Clay O.K."/>
            <person name="Cuomo C.A."/>
        </authorList>
    </citation>
    <scope>NUCLEOTIDE SEQUENCE [LARGE SCALE GENOMIC DNA]</scope>
    <source>
        <strain evidence="2 3">UAMH7299</strain>
    </source>
</reference>
<keyword evidence="1" id="KW-0472">Membrane</keyword>
<keyword evidence="1" id="KW-0812">Transmembrane</keyword>
<dbReference type="OrthoDB" id="2014058at2759"/>
<dbReference type="STRING" id="1447883.A0A2B7XYQ9"/>
<sequence>MLSRRIAAAARLPCRATTHKALPHPGASQVRFVSQANIEDPGMNGGYVNPPSQKRQFRDPYGEWWDKQDRRNFGEPVHEDNDILGTFSTEPYTHFTPGKGLVGIGLSVSAVLLLSGVVYLTYPDRPSAARTFPDGLDKELGGPNTVLVSVAIQIGFPYK</sequence>
<proteinExistence type="predicted"/>
<dbReference type="InterPro" id="IPR008699">
    <property type="entry name" value="NDUFB8"/>
</dbReference>
<dbReference type="EMBL" id="PDNA01000069">
    <property type="protein sequence ID" value="PGH16934.1"/>
    <property type="molecule type" value="Genomic_DNA"/>
</dbReference>
<evidence type="ECO:0000313" key="3">
    <source>
        <dbReference type="Proteomes" id="UP000224634"/>
    </source>
</evidence>
<dbReference type="Pfam" id="PF05821">
    <property type="entry name" value="NDUF_B8"/>
    <property type="match status" value="1"/>
</dbReference>
<keyword evidence="3" id="KW-1185">Reference proteome</keyword>
<evidence type="ECO:0000256" key="1">
    <source>
        <dbReference type="SAM" id="Phobius"/>
    </source>
</evidence>
<gene>
    <name evidence="2" type="ORF">AJ80_05002</name>
</gene>
<evidence type="ECO:0000313" key="2">
    <source>
        <dbReference type="EMBL" id="PGH16934.1"/>
    </source>
</evidence>